<sequence length="407" mass="43540">MEENISRTPLSPGLIALIAIATGLVVASNYYAQPLLDTIALQFNLTVSEAGFIVTTAQLSYAVGLIFLVPLGDMFERRSLIVSMTMLAAVGLLITALSQNIWQMLLGTALTGLFSVVAQVLVPLAATLALPHQRGKAVGIIMSGLLLGILLARTISGAMTTLGGWRTIFWVASVLLVILSLTLWRCLPRYKQVTTLNYCQLLGSIVKLVATTPLLRVRAILGALTFANFSLLWTSMAFLLSAPPFNYSEGIIGLFGLVGAAGALMATKTGQLVDKGKGSLTTSISLVLLLISWIPIGFAKESLIGFLIGILLLDTAVQGVHVTNQSTIYRIMPEAKNRLTSAYMTSYFIGGALGSLVSGYAYKHSGWYGVAAAGMTICIISLIVWFLGKKHEPKTLQETSYGKKMSK</sequence>
<evidence type="ECO:0000256" key="3">
    <source>
        <dbReference type="ARBA" id="ARBA00023136"/>
    </source>
</evidence>
<dbReference type="GO" id="GO:0022857">
    <property type="term" value="F:transmembrane transporter activity"/>
    <property type="evidence" value="ECO:0007669"/>
    <property type="project" value="InterPro"/>
</dbReference>
<dbReference type="RefSeq" id="WP_152964165.1">
    <property type="nucleotide sequence ID" value="NZ_CAWOZU010000009.1"/>
</dbReference>
<evidence type="ECO:0000259" key="5">
    <source>
        <dbReference type="PROSITE" id="PS50850"/>
    </source>
</evidence>
<dbReference type="PANTHER" id="PTHR42910">
    <property type="entry name" value="TRANSPORTER SCO4007-RELATED"/>
    <property type="match status" value="1"/>
</dbReference>
<feature type="transmembrane region" description="Helical" evidence="4">
    <location>
        <begin position="104"/>
        <end position="130"/>
    </location>
</feature>
<feature type="transmembrane region" description="Helical" evidence="4">
    <location>
        <begin position="219"/>
        <end position="241"/>
    </location>
</feature>
<evidence type="ECO:0000256" key="4">
    <source>
        <dbReference type="SAM" id="Phobius"/>
    </source>
</evidence>
<dbReference type="Proteomes" id="UP000481739">
    <property type="component" value="Unassembled WGS sequence"/>
</dbReference>
<accession>A0A7C9GP95</accession>
<evidence type="ECO:0000313" key="6">
    <source>
        <dbReference type="EMBL" id="MQL50552.1"/>
    </source>
</evidence>
<dbReference type="InterPro" id="IPR020846">
    <property type="entry name" value="MFS_dom"/>
</dbReference>
<gene>
    <name evidence="6" type="ORF">GEA64_22515</name>
</gene>
<dbReference type="SUPFAM" id="SSF103473">
    <property type="entry name" value="MFS general substrate transporter"/>
    <property type="match status" value="1"/>
</dbReference>
<comment type="caution">
    <text evidence="6">The sequence shown here is derived from an EMBL/GenBank/DDBJ whole genome shotgun (WGS) entry which is preliminary data.</text>
</comment>
<feature type="transmembrane region" description="Helical" evidence="4">
    <location>
        <begin position="79"/>
        <end position="98"/>
    </location>
</feature>
<feature type="domain" description="Major facilitator superfamily (MFS) profile" evidence="5">
    <location>
        <begin position="14"/>
        <end position="392"/>
    </location>
</feature>
<feature type="transmembrane region" description="Helical" evidence="4">
    <location>
        <begin position="247"/>
        <end position="266"/>
    </location>
</feature>
<keyword evidence="2 4" id="KW-1133">Transmembrane helix</keyword>
<dbReference type="PANTHER" id="PTHR42910:SF1">
    <property type="entry name" value="MAJOR FACILITATOR SUPERFAMILY (MFS) PROFILE DOMAIN-CONTAINING PROTEIN"/>
    <property type="match status" value="1"/>
</dbReference>
<evidence type="ECO:0000256" key="2">
    <source>
        <dbReference type="ARBA" id="ARBA00022989"/>
    </source>
</evidence>
<organism evidence="6 7">
    <name type="scientific">Photorhabdus khanii</name>
    <dbReference type="NCBI Taxonomy" id="1004150"/>
    <lineage>
        <taxon>Bacteria</taxon>
        <taxon>Pseudomonadati</taxon>
        <taxon>Pseudomonadota</taxon>
        <taxon>Gammaproteobacteria</taxon>
        <taxon>Enterobacterales</taxon>
        <taxon>Morganellaceae</taxon>
        <taxon>Photorhabdus</taxon>
    </lineage>
</organism>
<feature type="transmembrane region" description="Helical" evidence="4">
    <location>
        <begin position="137"/>
        <end position="155"/>
    </location>
</feature>
<dbReference type="InterPro" id="IPR036259">
    <property type="entry name" value="MFS_trans_sf"/>
</dbReference>
<dbReference type="Gene3D" id="1.20.1250.20">
    <property type="entry name" value="MFS general substrate transporter like domains"/>
    <property type="match status" value="1"/>
</dbReference>
<feature type="transmembrane region" description="Helical" evidence="4">
    <location>
        <begin position="52"/>
        <end position="72"/>
    </location>
</feature>
<dbReference type="CDD" id="cd17324">
    <property type="entry name" value="MFS_NepI_like"/>
    <property type="match status" value="1"/>
</dbReference>
<feature type="transmembrane region" description="Helical" evidence="4">
    <location>
        <begin position="12"/>
        <end position="32"/>
    </location>
</feature>
<feature type="transmembrane region" description="Helical" evidence="4">
    <location>
        <begin position="302"/>
        <end position="322"/>
    </location>
</feature>
<evidence type="ECO:0000313" key="7">
    <source>
        <dbReference type="Proteomes" id="UP000481739"/>
    </source>
</evidence>
<evidence type="ECO:0000256" key="1">
    <source>
        <dbReference type="ARBA" id="ARBA00022692"/>
    </source>
</evidence>
<name>A0A7C9GP95_9GAMM</name>
<feature type="transmembrane region" description="Helical" evidence="4">
    <location>
        <begin position="342"/>
        <end position="361"/>
    </location>
</feature>
<dbReference type="AlphaFoldDB" id="A0A7C9GP95"/>
<keyword evidence="3 4" id="KW-0472">Membrane</keyword>
<keyword evidence="1 4" id="KW-0812">Transmembrane</keyword>
<dbReference type="PROSITE" id="PS50850">
    <property type="entry name" value="MFS"/>
    <property type="match status" value="1"/>
</dbReference>
<feature type="transmembrane region" description="Helical" evidence="4">
    <location>
        <begin position="367"/>
        <end position="387"/>
    </location>
</feature>
<feature type="transmembrane region" description="Helical" evidence="4">
    <location>
        <begin position="278"/>
        <end position="296"/>
    </location>
</feature>
<reference evidence="6 7" key="1">
    <citation type="journal article" date="2019" name="Nature">
        <title>A new antibiotic selectively kills Gram-negative pathogens.</title>
        <authorList>
            <person name="Imai Y."/>
            <person name="Meyer K.J."/>
            <person name="Iinishi A."/>
            <person name="Favre-Godal Q."/>
            <person name="Green R."/>
            <person name="Manuse S."/>
            <person name="Caboni M."/>
            <person name="Mori M."/>
            <person name="Niles S."/>
            <person name="Ghiglieri M."/>
            <person name="Honrao C."/>
            <person name="Ma X."/>
            <person name="Guo J.J."/>
            <person name="Makriyannis A."/>
            <person name="Linares-Otoya L."/>
            <person name="Boehringer N."/>
            <person name="Wuisan Z.G."/>
            <person name="Kaur H."/>
            <person name="Wu R."/>
            <person name="Mateus A."/>
            <person name="Typas A."/>
            <person name="Savitski M.M."/>
            <person name="Espinoza J.L."/>
            <person name="O'Rourke A."/>
            <person name="Nelson K.E."/>
            <person name="Hiller S."/>
            <person name="Noinaj N."/>
            <person name="Schaeberle T.F."/>
            <person name="D'Onofrio A."/>
            <person name="Lewis K."/>
        </authorList>
    </citation>
    <scope>NUCLEOTIDE SEQUENCE [LARGE SCALE GENOMIC DNA]</scope>
    <source>
        <strain evidence="6 7">HGB 1456</strain>
    </source>
</reference>
<proteinExistence type="predicted"/>
<protein>
    <submittedName>
        <fullName evidence="6">MFS transporter</fullName>
    </submittedName>
</protein>
<dbReference type="Pfam" id="PF07690">
    <property type="entry name" value="MFS_1"/>
    <property type="match status" value="1"/>
</dbReference>
<feature type="transmembrane region" description="Helical" evidence="4">
    <location>
        <begin position="167"/>
        <end position="187"/>
    </location>
</feature>
<dbReference type="EMBL" id="WHZZ01000018">
    <property type="protein sequence ID" value="MQL50552.1"/>
    <property type="molecule type" value="Genomic_DNA"/>
</dbReference>
<dbReference type="InterPro" id="IPR011701">
    <property type="entry name" value="MFS"/>
</dbReference>